<proteinExistence type="predicted"/>
<protein>
    <submittedName>
        <fullName evidence="1">Uncharacterized protein</fullName>
    </submittedName>
</protein>
<evidence type="ECO:0000313" key="2">
    <source>
        <dbReference type="Proteomes" id="UP000245626"/>
    </source>
</evidence>
<dbReference type="EMBL" id="KZ820576">
    <property type="protein sequence ID" value="PWN47038.1"/>
    <property type="molecule type" value="Genomic_DNA"/>
</dbReference>
<reference evidence="1 2" key="1">
    <citation type="journal article" date="2018" name="Mol. Biol. Evol.">
        <title>Broad Genomic Sampling Reveals a Smut Pathogenic Ancestry of the Fungal Clade Ustilaginomycotina.</title>
        <authorList>
            <person name="Kijpornyongpan T."/>
            <person name="Mondo S.J."/>
            <person name="Barry K."/>
            <person name="Sandor L."/>
            <person name="Lee J."/>
            <person name="Lipzen A."/>
            <person name="Pangilinan J."/>
            <person name="LaButti K."/>
            <person name="Hainaut M."/>
            <person name="Henrissat B."/>
            <person name="Grigoriev I.V."/>
            <person name="Spatafora J.W."/>
            <person name="Aime M.C."/>
        </authorList>
    </citation>
    <scope>NUCLEOTIDE SEQUENCE [LARGE SCALE GENOMIC DNA]</scope>
    <source>
        <strain evidence="1 2">SA 807</strain>
    </source>
</reference>
<gene>
    <name evidence="1" type="ORF">IE53DRAFT_390840</name>
</gene>
<name>A0ACD0NMK5_9BASI</name>
<organism evidence="1 2">
    <name type="scientific">Violaceomyces palustris</name>
    <dbReference type="NCBI Taxonomy" id="1673888"/>
    <lineage>
        <taxon>Eukaryota</taxon>
        <taxon>Fungi</taxon>
        <taxon>Dikarya</taxon>
        <taxon>Basidiomycota</taxon>
        <taxon>Ustilaginomycotina</taxon>
        <taxon>Ustilaginomycetes</taxon>
        <taxon>Violaceomycetales</taxon>
        <taxon>Violaceomycetaceae</taxon>
        <taxon>Violaceomyces</taxon>
    </lineage>
</organism>
<dbReference type="Proteomes" id="UP000245626">
    <property type="component" value="Unassembled WGS sequence"/>
</dbReference>
<accession>A0ACD0NMK5</accession>
<sequence length="156" mass="15680">MKFAAATVVVALAGGATAAPLLGVVGGVVGGVGQVVGGVGQAVGGLLGEIGQILGLHPAYSNTFWGGSCAISAPDYLTYSLQNSISDCLSFCDTVQGCKFANSYQESNSAKGSNKFTCAVYSKPHYSNEATNCGGQDQTGSGKVNTISNSAGWKKN</sequence>
<keyword evidence="2" id="KW-1185">Reference proteome</keyword>
<evidence type="ECO:0000313" key="1">
    <source>
        <dbReference type="EMBL" id="PWN47038.1"/>
    </source>
</evidence>